<dbReference type="PROSITE" id="PS52012">
    <property type="entry name" value="CFEM"/>
    <property type="match status" value="1"/>
</dbReference>
<dbReference type="OrthoDB" id="3065412at2759"/>
<reference evidence="8 9" key="1">
    <citation type="submission" date="2016-06" db="EMBL/GenBank/DDBJ databases">
        <title>Evolution of pathogenesis and genome organization in the Tremellales.</title>
        <authorList>
            <person name="Cuomo C."/>
            <person name="Litvintseva A."/>
            <person name="Heitman J."/>
            <person name="Chen Y."/>
            <person name="Sun S."/>
            <person name="Springer D."/>
            <person name="Dromer F."/>
            <person name="Young S."/>
            <person name="Zeng Q."/>
            <person name="Chapman S."/>
            <person name="Gujja S."/>
            <person name="Saif S."/>
            <person name="Birren B."/>
        </authorList>
    </citation>
    <scope>NUCLEOTIDE SEQUENCE [LARGE SCALE GENOMIC DNA]</scope>
    <source>
        <strain evidence="8 9">CBS 6273</strain>
    </source>
</reference>
<evidence type="ECO:0000256" key="4">
    <source>
        <dbReference type="ARBA" id="ARBA00023157"/>
    </source>
</evidence>
<keyword evidence="2" id="KW-0964">Secreted</keyword>
<accession>A0A1E3K414</accession>
<dbReference type="Pfam" id="PF05730">
    <property type="entry name" value="CFEM"/>
    <property type="match status" value="1"/>
</dbReference>
<sequence length="317" mass="32672">MPPTQTNLVPHYARQYSGSVPSCVATCMSSGNTTGCSGVTDYTCVCASTAYVTSVSECFSNSCTAAETAVGQTYSESACAYYGVSINATSTSTTTDNSTATAEVSSTASAVLSAPVTYSHAYINIQAIFSSICGALLLLALVSGFISCRARYRRERAFTQSRTWTGVGSTMVGGNTQATGGGKSKMFASRNVDPTATFMSDNFGATSSNFGGTTVNGGGQGVSFGGAFGAGAAYSAGPSYTNGNGGFTNRLPVGEEEDSRSEGYELGDLTKKSSIRESIKEEEEGLDSPTTSKGPGSEVDLDGSTVHLNRLNKDHAY</sequence>
<dbReference type="InterPro" id="IPR008427">
    <property type="entry name" value="Extracellular_membr_CFEM_dom"/>
</dbReference>
<evidence type="ECO:0000256" key="3">
    <source>
        <dbReference type="ARBA" id="ARBA00022729"/>
    </source>
</evidence>
<evidence type="ECO:0000313" key="9">
    <source>
        <dbReference type="Proteomes" id="UP000095149"/>
    </source>
</evidence>
<name>A0A1E3K414_9TREE</name>
<dbReference type="GO" id="GO:0005576">
    <property type="term" value="C:extracellular region"/>
    <property type="evidence" value="ECO:0007669"/>
    <property type="project" value="UniProtKB-SubCell"/>
</dbReference>
<evidence type="ECO:0000256" key="1">
    <source>
        <dbReference type="ARBA" id="ARBA00004613"/>
    </source>
</evidence>
<feature type="compositionally biased region" description="Basic and acidic residues" evidence="5">
    <location>
        <begin position="260"/>
        <end position="279"/>
    </location>
</feature>
<evidence type="ECO:0000256" key="5">
    <source>
        <dbReference type="SAM" id="MobiDB-lite"/>
    </source>
</evidence>
<evidence type="ECO:0000256" key="2">
    <source>
        <dbReference type="ARBA" id="ARBA00022525"/>
    </source>
</evidence>
<feature type="domain" description="CFEM" evidence="7">
    <location>
        <begin position="1"/>
        <end position="106"/>
    </location>
</feature>
<gene>
    <name evidence="8" type="ORF">I350_03495</name>
</gene>
<evidence type="ECO:0000313" key="8">
    <source>
        <dbReference type="EMBL" id="ODO07914.1"/>
    </source>
</evidence>
<dbReference type="AlphaFoldDB" id="A0A1E3K414"/>
<protein>
    <recommendedName>
        <fullName evidence="7">CFEM domain-containing protein</fullName>
    </recommendedName>
</protein>
<feature type="region of interest" description="Disordered" evidence="5">
    <location>
        <begin position="242"/>
        <end position="317"/>
    </location>
</feature>
<keyword evidence="6" id="KW-0812">Transmembrane</keyword>
<evidence type="ECO:0000256" key="6">
    <source>
        <dbReference type="SAM" id="Phobius"/>
    </source>
</evidence>
<keyword evidence="6" id="KW-0472">Membrane</keyword>
<evidence type="ECO:0000259" key="7">
    <source>
        <dbReference type="PROSITE" id="PS52012"/>
    </source>
</evidence>
<keyword evidence="6" id="KW-1133">Transmembrane helix</keyword>
<comment type="caution">
    <text evidence="8">The sequence shown here is derived from an EMBL/GenBank/DDBJ whole genome shotgun (WGS) entry which is preliminary data.</text>
</comment>
<dbReference type="EMBL" id="MEKH01000005">
    <property type="protein sequence ID" value="ODO07914.1"/>
    <property type="molecule type" value="Genomic_DNA"/>
</dbReference>
<keyword evidence="4" id="KW-1015">Disulfide bond</keyword>
<dbReference type="Proteomes" id="UP000095149">
    <property type="component" value="Unassembled WGS sequence"/>
</dbReference>
<comment type="subcellular location">
    <subcellularLocation>
        <location evidence="1">Secreted</location>
    </subcellularLocation>
</comment>
<keyword evidence="3" id="KW-0732">Signal</keyword>
<feature type="transmembrane region" description="Helical" evidence="6">
    <location>
        <begin position="127"/>
        <end position="146"/>
    </location>
</feature>
<organism evidence="8 9">
    <name type="scientific">Cryptococcus amylolentus CBS 6273</name>
    <dbReference type="NCBI Taxonomy" id="1296118"/>
    <lineage>
        <taxon>Eukaryota</taxon>
        <taxon>Fungi</taxon>
        <taxon>Dikarya</taxon>
        <taxon>Basidiomycota</taxon>
        <taxon>Agaricomycotina</taxon>
        <taxon>Tremellomycetes</taxon>
        <taxon>Tremellales</taxon>
        <taxon>Cryptococcaceae</taxon>
        <taxon>Cryptococcus</taxon>
    </lineage>
</organism>
<proteinExistence type="predicted"/>